<dbReference type="Proteomes" id="UP000054549">
    <property type="component" value="Unassembled WGS sequence"/>
</dbReference>
<evidence type="ECO:0000313" key="2">
    <source>
        <dbReference type="EMBL" id="KIL61783.1"/>
    </source>
</evidence>
<feature type="compositionally biased region" description="Polar residues" evidence="1">
    <location>
        <begin position="15"/>
        <end position="27"/>
    </location>
</feature>
<protein>
    <submittedName>
        <fullName evidence="2">Uncharacterized protein</fullName>
    </submittedName>
</protein>
<keyword evidence="3" id="KW-1185">Reference proteome</keyword>
<evidence type="ECO:0000256" key="1">
    <source>
        <dbReference type="SAM" id="MobiDB-lite"/>
    </source>
</evidence>
<proteinExistence type="predicted"/>
<accession>A0A0C2WZD6</accession>
<evidence type="ECO:0000313" key="3">
    <source>
        <dbReference type="Proteomes" id="UP000054549"/>
    </source>
</evidence>
<sequence>MRNKLPFLSQPLGDITNNKPSSSAQSTIPSICPVAATSVSGFLPRRASYSTATCLSKLHPGASILAPKPESTTTKAEIAEMKGA</sequence>
<dbReference type="EMBL" id="KN818279">
    <property type="protein sequence ID" value="KIL61783.1"/>
    <property type="molecule type" value="Genomic_DNA"/>
</dbReference>
<dbReference type="AlphaFoldDB" id="A0A0C2WZD6"/>
<organism evidence="2 3">
    <name type="scientific">Amanita muscaria (strain Koide BX008)</name>
    <dbReference type="NCBI Taxonomy" id="946122"/>
    <lineage>
        <taxon>Eukaryota</taxon>
        <taxon>Fungi</taxon>
        <taxon>Dikarya</taxon>
        <taxon>Basidiomycota</taxon>
        <taxon>Agaricomycotina</taxon>
        <taxon>Agaricomycetes</taxon>
        <taxon>Agaricomycetidae</taxon>
        <taxon>Agaricales</taxon>
        <taxon>Pluteineae</taxon>
        <taxon>Amanitaceae</taxon>
        <taxon>Amanita</taxon>
    </lineage>
</organism>
<gene>
    <name evidence="2" type="ORF">M378DRAFT_815152</name>
</gene>
<dbReference type="InParanoid" id="A0A0C2WZD6"/>
<name>A0A0C2WZD6_AMAMK</name>
<dbReference type="HOGENOM" id="CLU_2526984_0_0_1"/>
<feature type="region of interest" description="Disordered" evidence="1">
    <location>
        <begin position="1"/>
        <end position="27"/>
    </location>
</feature>
<reference evidence="2 3" key="1">
    <citation type="submission" date="2014-04" db="EMBL/GenBank/DDBJ databases">
        <title>Evolutionary Origins and Diversification of the Mycorrhizal Mutualists.</title>
        <authorList>
            <consortium name="DOE Joint Genome Institute"/>
            <consortium name="Mycorrhizal Genomics Consortium"/>
            <person name="Kohler A."/>
            <person name="Kuo A."/>
            <person name="Nagy L.G."/>
            <person name="Floudas D."/>
            <person name="Copeland A."/>
            <person name="Barry K.W."/>
            <person name="Cichocki N."/>
            <person name="Veneault-Fourrey C."/>
            <person name="LaButti K."/>
            <person name="Lindquist E.A."/>
            <person name="Lipzen A."/>
            <person name="Lundell T."/>
            <person name="Morin E."/>
            <person name="Murat C."/>
            <person name="Riley R."/>
            <person name="Ohm R."/>
            <person name="Sun H."/>
            <person name="Tunlid A."/>
            <person name="Henrissat B."/>
            <person name="Grigoriev I.V."/>
            <person name="Hibbett D.S."/>
            <person name="Martin F."/>
        </authorList>
    </citation>
    <scope>NUCLEOTIDE SEQUENCE [LARGE SCALE GENOMIC DNA]</scope>
    <source>
        <strain evidence="2 3">Koide BX008</strain>
    </source>
</reference>